<reference evidence="2 3" key="1">
    <citation type="submission" date="2023-09" db="EMBL/GenBank/DDBJ databases">
        <authorList>
            <person name="Rey-Velasco X."/>
        </authorList>
    </citation>
    <scope>NUCLEOTIDE SEQUENCE [LARGE SCALE GENOMIC DNA]</scope>
    <source>
        <strain evidence="2 3">P007</strain>
    </source>
</reference>
<keyword evidence="1" id="KW-1133">Transmembrane helix</keyword>
<feature type="transmembrane region" description="Helical" evidence="1">
    <location>
        <begin position="115"/>
        <end position="134"/>
    </location>
</feature>
<evidence type="ECO:0000313" key="3">
    <source>
        <dbReference type="Proteomes" id="UP001250662"/>
    </source>
</evidence>
<sequence length="137" mass="15983">MNWWILFYGILFSIGSFLAYTAYIQFQKTQHLLKDGIKTTAIVKEFVVSRGENNNLYSPVFEFKDRSQEFRTFTSKIQSYPAPYSLGEKVEIVYNRNKMDDVKTISFWGLYRGSVILFMIASPFLVIGGAYLAYQFF</sequence>
<name>A0ABU3BE64_9FLAO</name>
<keyword evidence="1" id="KW-0472">Membrane</keyword>
<keyword evidence="3" id="KW-1185">Reference proteome</keyword>
<accession>A0ABU3BE64</accession>
<evidence type="ECO:0000256" key="1">
    <source>
        <dbReference type="SAM" id="Phobius"/>
    </source>
</evidence>
<feature type="transmembrane region" description="Helical" evidence="1">
    <location>
        <begin position="6"/>
        <end position="24"/>
    </location>
</feature>
<gene>
    <name evidence="2" type="ORF">RM520_01970</name>
</gene>
<proteinExistence type="predicted"/>
<dbReference type="RefSeq" id="WP_311384022.1">
    <property type="nucleotide sequence ID" value="NZ_JAVRHU010000001.1"/>
</dbReference>
<comment type="caution">
    <text evidence="2">The sequence shown here is derived from an EMBL/GenBank/DDBJ whole genome shotgun (WGS) entry which is preliminary data.</text>
</comment>
<keyword evidence="1" id="KW-0812">Transmembrane</keyword>
<protein>
    <submittedName>
        <fullName evidence="2">DUF3592 domain-containing protein</fullName>
    </submittedName>
</protein>
<evidence type="ECO:0000313" key="2">
    <source>
        <dbReference type="EMBL" id="MDT0620371.1"/>
    </source>
</evidence>
<dbReference type="EMBL" id="JAVRHU010000001">
    <property type="protein sequence ID" value="MDT0620371.1"/>
    <property type="molecule type" value="Genomic_DNA"/>
</dbReference>
<organism evidence="2 3">
    <name type="scientific">Croceitalea vernalis</name>
    <dbReference type="NCBI Taxonomy" id="3075599"/>
    <lineage>
        <taxon>Bacteria</taxon>
        <taxon>Pseudomonadati</taxon>
        <taxon>Bacteroidota</taxon>
        <taxon>Flavobacteriia</taxon>
        <taxon>Flavobacteriales</taxon>
        <taxon>Flavobacteriaceae</taxon>
        <taxon>Croceitalea</taxon>
    </lineage>
</organism>
<dbReference type="Proteomes" id="UP001250662">
    <property type="component" value="Unassembled WGS sequence"/>
</dbReference>